<reference evidence="2" key="1">
    <citation type="submission" date="2022-04" db="EMBL/GenBank/DDBJ databases">
        <authorList>
            <person name="Xu L."/>
            <person name="Lv Z."/>
        </authorList>
    </citation>
    <scope>NUCLEOTIDE SEQUENCE</scope>
    <source>
        <strain evidence="2">LV_2022a</strain>
    </source>
</reference>
<evidence type="ECO:0000313" key="2">
    <source>
        <dbReference type="EMBL" id="KAK4472965.1"/>
    </source>
</evidence>
<dbReference type="AlphaFoldDB" id="A0AAE1ZFM2"/>
<protein>
    <submittedName>
        <fullName evidence="2">Uncharacterized protein</fullName>
    </submittedName>
</protein>
<feature type="signal peptide" evidence="1">
    <location>
        <begin position="1"/>
        <end position="20"/>
    </location>
</feature>
<gene>
    <name evidence="2" type="ORF">MN116_004166</name>
</gene>
<feature type="chain" id="PRO_5042156067" evidence="1">
    <location>
        <begin position="21"/>
        <end position="211"/>
    </location>
</feature>
<keyword evidence="3" id="KW-1185">Reference proteome</keyword>
<sequence>MKMTLINFAVFCIVVAMINATTLEQPPHPGSENMKLTYVDEEYEKDGGLRSIYNVMTESCKKGRYEIYKVIDKYLRKEDLGKKILEVAKILSSSSDEEQNPIHLCLSNPKFDQAARDGAKHLEKNKQGHQDDSGGDSGCNKDGGLRSIYNVMTESCKKGRYEIYKVIDKYLRKEDLGKKILEVAKILGHRLERRMKFLSLKLDEMLNYETS</sequence>
<accession>A0AAE1ZFM2</accession>
<reference evidence="2" key="2">
    <citation type="journal article" date="2023" name="Infect Dis Poverty">
        <title>Chromosome-scale genome of the human blood fluke Schistosoma mekongi and its implications for public health.</title>
        <authorList>
            <person name="Zhou M."/>
            <person name="Xu L."/>
            <person name="Xu D."/>
            <person name="Chen W."/>
            <person name="Khan J."/>
            <person name="Hu Y."/>
            <person name="Huang H."/>
            <person name="Wei H."/>
            <person name="Zhang Y."/>
            <person name="Chusongsang P."/>
            <person name="Tanasarnprasert K."/>
            <person name="Hu X."/>
            <person name="Limpanont Y."/>
            <person name="Lv Z."/>
        </authorList>
    </citation>
    <scope>NUCLEOTIDE SEQUENCE</scope>
    <source>
        <strain evidence="2">LV_2022a</strain>
    </source>
</reference>
<proteinExistence type="predicted"/>
<evidence type="ECO:0000313" key="3">
    <source>
        <dbReference type="Proteomes" id="UP001292079"/>
    </source>
</evidence>
<dbReference type="Proteomes" id="UP001292079">
    <property type="component" value="Unassembled WGS sequence"/>
</dbReference>
<organism evidence="2 3">
    <name type="scientific">Schistosoma mekongi</name>
    <name type="common">Parasitic worm</name>
    <dbReference type="NCBI Taxonomy" id="38744"/>
    <lineage>
        <taxon>Eukaryota</taxon>
        <taxon>Metazoa</taxon>
        <taxon>Spiralia</taxon>
        <taxon>Lophotrochozoa</taxon>
        <taxon>Platyhelminthes</taxon>
        <taxon>Trematoda</taxon>
        <taxon>Digenea</taxon>
        <taxon>Strigeidida</taxon>
        <taxon>Schistosomatoidea</taxon>
        <taxon>Schistosomatidae</taxon>
        <taxon>Schistosoma</taxon>
    </lineage>
</organism>
<dbReference type="EMBL" id="JALJAT010000002">
    <property type="protein sequence ID" value="KAK4472965.1"/>
    <property type="molecule type" value="Genomic_DNA"/>
</dbReference>
<comment type="caution">
    <text evidence="2">The sequence shown here is derived from an EMBL/GenBank/DDBJ whole genome shotgun (WGS) entry which is preliminary data.</text>
</comment>
<evidence type="ECO:0000256" key="1">
    <source>
        <dbReference type="SAM" id="SignalP"/>
    </source>
</evidence>
<name>A0AAE1ZFM2_SCHME</name>
<keyword evidence="1" id="KW-0732">Signal</keyword>